<evidence type="ECO:0000313" key="1">
    <source>
        <dbReference type="EMBL" id="KAL0861470.1"/>
    </source>
</evidence>
<accession>A0ABR3H9K0</accession>
<reference evidence="1 2" key="1">
    <citation type="submission" date="2024-06" db="EMBL/GenBank/DDBJ databases">
        <title>A chromosome-level genome assembly of beet webworm, Loxostege sticticalis.</title>
        <authorList>
            <person name="Zhang Y."/>
        </authorList>
    </citation>
    <scope>NUCLEOTIDE SEQUENCE [LARGE SCALE GENOMIC DNA]</scope>
    <source>
        <strain evidence="1">AQ026</strain>
        <tissue evidence="1">Whole body</tissue>
    </source>
</reference>
<keyword evidence="2" id="KW-1185">Reference proteome</keyword>
<organism evidence="1 2">
    <name type="scientific">Loxostege sticticalis</name>
    <name type="common">Beet webworm moth</name>
    <dbReference type="NCBI Taxonomy" id="481309"/>
    <lineage>
        <taxon>Eukaryota</taxon>
        <taxon>Metazoa</taxon>
        <taxon>Ecdysozoa</taxon>
        <taxon>Arthropoda</taxon>
        <taxon>Hexapoda</taxon>
        <taxon>Insecta</taxon>
        <taxon>Pterygota</taxon>
        <taxon>Neoptera</taxon>
        <taxon>Endopterygota</taxon>
        <taxon>Lepidoptera</taxon>
        <taxon>Glossata</taxon>
        <taxon>Ditrysia</taxon>
        <taxon>Pyraloidea</taxon>
        <taxon>Crambidae</taxon>
        <taxon>Pyraustinae</taxon>
        <taxon>Loxostege</taxon>
    </lineage>
</organism>
<proteinExistence type="predicted"/>
<gene>
    <name evidence="1" type="ORF">ABMA27_009002</name>
</gene>
<protein>
    <recommendedName>
        <fullName evidence="3">RNA-directed DNA polymerase from mobile element jockey</fullName>
    </recommendedName>
</protein>
<name>A0ABR3H9K0_LOXSC</name>
<dbReference type="PRINTS" id="PR01345">
    <property type="entry name" value="CERVTRCPTASE"/>
</dbReference>
<sequence>MKIFTNVKDVEQCATLQSDLQTVSEWCYANKMRLNVEKCCIISFTRKKNKFTYSYTIEDHSLGRRNIVKDLGVLIDEQLTFRPHYEYYIVKRCHRILGFIIRSTKNFKKPRSILNLFLSIARSILEYCSPVWSPYYNVHIDNIEKVQKKILKFISRKYNLGRTLKNYEQRLSKFGLTSLKTRRVRYDLLCLHKILHSFLDAPGLLSSLSINTRHRTRFPRTFTLDVYKNNTSYYNPIVRMCRTYNDLACSGKDSVVDIDIFNSKFSSYKKAVTERLKRDITH</sequence>
<dbReference type="EMBL" id="JBEUOH010000023">
    <property type="protein sequence ID" value="KAL0861470.1"/>
    <property type="molecule type" value="Genomic_DNA"/>
</dbReference>
<dbReference type="Proteomes" id="UP001549920">
    <property type="component" value="Unassembled WGS sequence"/>
</dbReference>
<evidence type="ECO:0008006" key="3">
    <source>
        <dbReference type="Google" id="ProtNLM"/>
    </source>
</evidence>
<evidence type="ECO:0000313" key="2">
    <source>
        <dbReference type="Proteomes" id="UP001549920"/>
    </source>
</evidence>
<dbReference type="PANTHER" id="PTHR33332">
    <property type="entry name" value="REVERSE TRANSCRIPTASE DOMAIN-CONTAINING PROTEIN"/>
    <property type="match status" value="1"/>
</dbReference>
<comment type="caution">
    <text evidence="1">The sequence shown here is derived from an EMBL/GenBank/DDBJ whole genome shotgun (WGS) entry which is preliminary data.</text>
</comment>